<feature type="domain" description="Glycosyltransferase subfamily 4-like N-terminal" evidence="2">
    <location>
        <begin position="2"/>
        <end position="133"/>
    </location>
</feature>
<dbReference type="Gene3D" id="3.40.50.2000">
    <property type="entry name" value="Glycogen Phosphorylase B"/>
    <property type="match status" value="2"/>
</dbReference>
<dbReference type="GO" id="GO:0016757">
    <property type="term" value="F:glycosyltransferase activity"/>
    <property type="evidence" value="ECO:0007669"/>
    <property type="project" value="UniProtKB-KW"/>
</dbReference>
<dbReference type="RefSeq" id="WP_279668155.1">
    <property type="nucleotide sequence ID" value="NZ_JAOCBE010000001.1"/>
</dbReference>
<dbReference type="InterPro" id="IPR028098">
    <property type="entry name" value="Glyco_trans_4-like_N"/>
</dbReference>
<sequence length="365" mass="40745">MKVVLLSPSTSIHTIQWAKYLIQQGVDIHVVSQHAISEDWPKDIPVTLLPYRGFLGYFLNIFALKKILIEIQPDLLNAHYATGYGTTARLANFHPYVLSVWGSDVFEFPYRSPFHKKLLQQNINCADVIASTSLSMAKQTQQFVDAHKKIEITPFGVDLDKFNPSCFDKNTNAQTICIGTVKTLKHVYGIDILLKALSIVFSDIKNEFPEVSNQLNFRIVGGGTDMDELKKLAVELGIDHLTHFTGSVSHEDVPSELNRLDIYVALSRQESFGVAVVEAQAMGIPVVVSNVGGLPEVLQNGKTGFIVDSENPQKAANAIKKLILDTELRQTMSIEARQFVNANFSWQTCAKKMSDIYQNTLNFLK</sequence>
<dbReference type="GO" id="GO:1901135">
    <property type="term" value="P:carbohydrate derivative metabolic process"/>
    <property type="evidence" value="ECO:0007669"/>
    <property type="project" value="UniProtKB-ARBA"/>
</dbReference>
<keyword evidence="3" id="KW-0808">Transferase</keyword>
<dbReference type="EC" id="2.4.-.-" evidence="3"/>
<accession>A0AA42MQU3</accession>
<evidence type="ECO:0000313" key="3">
    <source>
        <dbReference type="EMBL" id="MDH0967794.1"/>
    </source>
</evidence>
<feature type="domain" description="Glycosyl transferase family 1" evidence="1">
    <location>
        <begin position="171"/>
        <end position="338"/>
    </location>
</feature>
<dbReference type="PANTHER" id="PTHR12526">
    <property type="entry name" value="GLYCOSYLTRANSFERASE"/>
    <property type="match status" value="1"/>
</dbReference>
<dbReference type="SUPFAM" id="SSF53756">
    <property type="entry name" value="UDP-Glycosyltransferase/glycogen phosphorylase"/>
    <property type="match status" value="1"/>
</dbReference>
<protein>
    <submittedName>
        <fullName evidence="3">Glycosyltransferase</fullName>
        <ecNumber evidence="3">2.4.-.-</ecNumber>
    </submittedName>
</protein>
<dbReference type="PANTHER" id="PTHR12526:SF638">
    <property type="entry name" value="SPORE COAT PROTEIN SA"/>
    <property type="match status" value="1"/>
</dbReference>
<dbReference type="Proteomes" id="UP001159915">
    <property type="component" value="Unassembled WGS sequence"/>
</dbReference>
<proteinExistence type="predicted"/>
<evidence type="ECO:0000313" key="4">
    <source>
        <dbReference type="Proteomes" id="UP001159915"/>
    </source>
</evidence>
<dbReference type="EMBL" id="JAOCBE010000001">
    <property type="protein sequence ID" value="MDH0967794.1"/>
    <property type="molecule type" value="Genomic_DNA"/>
</dbReference>
<dbReference type="AlphaFoldDB" id="A0AA42MQU3"/>
<evidence type="ECO:0000259" key="2">
    <source>
        <dbReference type="Pfam" id="PF13477"/>
    </source>
</evidence>
<dbReference type="Pfam" id="PF00534">
    <property type="entry name" value="Glycos_transf_1"/>
    <property type="match status" value="1"/>
</dbReference>
<keyword evidence="3" id="KW-0328">Glycosyltransferase</keyword>
<organism evidence="3 4">
    <name type="scientific">Acinetobacter johnsonii</name>
    <dbReference type="NCBI Taxonomy" id="40214"/>
    <lineage>
        <taxon>Bacteria</taxon>
        <taxon>Pseudomonadati</taxon>
        <taxon>Pseudomonadota</taxon>
        <taxon>Gammaproteobacteria</taxon>
        <taxon>Moraxellales</taxon>
        <taxon>Moraxellaceae</taxon>
        <taxon>Acinetobacter</taxon>
    </lineage>
</organism>
<reference evidence="3" key="1">
    <citation type="submission" date="2022-09" db="EMBL/GenBank/DDBJ databases">
        <title>Intensive care unit water sources are persistently colonized with multi-drug resistant bacteria and are the site of extensive horizontal gene transfer of antibiotic resistance genes.</title>
        <authorList>
            <person name="Diorio-Toth L."/>
        </authorList>
    </citation>
    <scope>NUCLEOTIDE SEQUENCE</scope>
    <source>
        <strain evidence="3">GD03920</strain>
    </source>
</reference>
<dbReference type="Pfam" id="PF13477">
    <property type="entry name" value="Glyco_trans_4_2"/>
    <property type="match status" value="1"/>
</dbReference>
<dbReference type="InterPro" id="IPR001296">
    <property type="entry name" value="Glyco_trans_1"/>
</dbReference>
<gene>
    <name evidence="3" type="ORF">N5C10_00360</name>
</gene>
<evidence type="ECO:0000259" key="1">
    <source>
        <dbReference type="Pfam" id="PF00534"/>
    </source>
</evidence>
<comment type="caution">
    <text evidence="3">The sequence shown here is derived from an EMBL/GenBank/DDBJ whole genome shotgun (WGS) entry which is preliminary data.</text>
</comment>
<name>A0AA42MQU3_ACIJO</name>